<dbReference type="InterPro" id="IPR036291">
    <property type="entry name" value="NAD(P)-bd_dom_sf"/>
</dbReference>
<reference evidence="9 10" key="1">
    <citation type="submission" date="2022-08" db="EMBL/GenBank/DDBJ databases">
        <authorList>
            <person name="Zeman M."/>
            <person name="Kubasova T."/>
        </authorList>
    </citation>
    <scope>NUCLEOTIDE SEQUENCE [LARGE SCALE GENOMIC DNA]</scope>
    <source>
        <strain evidence="9 10">ET62</strain>
    </source>
</reference>
<dbReference type="InterPro" id="IPR000683">
    <property type="entry name" value="Gfo/Idh/MocA-like_OxRdtase_N"/>
</dbReference>
<sequence length="385" mass="43749">MEQRIRTVVIGAGYRGKYLLRLLQAIPVYEILAVADPEPAAPEELPCPLYAQGASDYRRMIDECRPELVFIASPWRFHVEQGLYALRQGCHIALEIRGGLVQDEYCPLLEESRKRNLSVYPLENTLFLRENMAMVRLVRAGVLGELVAMRGGYRHDLRDMLVDASGGIGNPAKPEGIWRSRFYLTENADLYPTHGLAPLCLAAGIPRTDPVVELTAFASRACGLNAFVRQRGGEGTYDVTMGDIVITQMKTRKGILITLTHDTTLPRPRSLDFELQGTKGIWQGEHRRIYIEGHSPYEQWEDDEIYISEYEDPCWKRWGEEALRWDAHHQGMDYVMLQRVAHDRSGGEAYPVGLEDLMLWTSITLYSKQSIAEKRTLLLTAPENL</sequence>
<name>A0AAW5N7A4_9BACT</name>
<keyword evidence="3" id="KW-0378">Hydrolase</keyword>
<evidence type="ECO:0000256" key="5">
    <source>
        <dbReference type="ARBA" id="ARBA00023295"/>
    </source>
</evidence>
<comment type="caution">
    <text evidence="9">The sequence shown here is derived from an EMBL/GenBank/DDBJ whole genome shotgun (WGS) entry which is preliminary data.</text>
</comment>
<evidence type="ECO:0000256" key="4">
    <source>
        <dbReference type="ARBA" id="ARBA00023027"/>
    </source>
</evidence>
<dbReference type="Gene3D" id="3.40.50.720">
    <property type="entry name" value="NAD(P)-binding Rossmann-like Domain"/>
    <property type="match status" value="1"/>
</dbReference>
<dbReference type="Gene3D" id="3.30.360.10">
    <property type="entry name" value="Dihydrodipicolinate Reductase, domain 2"/>
    <property type="match status" value="1"/>
</dbReference>
<dbReference type="Pfam" id="PF21252">
    <property type="entry name" value="Glyco_hydro_109_C"/>
    <property type="match status" value="1"/>
</dbReference>
<keyword evidence="5" id="KW-0326">Glycosidase</keyword>
<dbReference type="SUPFAM" id="SSF51735">
    <property type="entry name" value="NAD(P)-binding Rossmann-fold domains"/>
    <property type="match status" value="1"/>
</dbReference>
<dbReference type="RefSeq" id="WP_258335994.1">
    <property type="nucleotide sequence ID" value="NZ_JANRHJ010000012.1"/>
</dbReference>
<accession>A0AAW5N7A4</accession>
<dbReference type="Pfam" id="PF01408">
    <property type="entry name" value="GFO_IDH_MocA"/>
    <property type="match status" value="1"/>
</dbReference>
<dbReference type="SUPFAM" id="SSF55347">
    <property type="entry name" value="Glyceraldehyde-3-phosphate dehydrogenase-like, C-terminal domain"/>
    <property type="match status" value="1"/>
</dbReference>
<proteinExistence type="inferred from homology"/>
<feature type="domain" description="Glycosyl hydrolase 109 C-terminal" evidence="8">
    <location>
        <begin position="132"/>
        <end position="302"/>
    </location>
</feature>
<organism evidence="9 10">
    <name type="scientific">Phocaeicola barnesiae</name>
    <dbReference type="NCBI Taxonomy" id="376804"/>
    <lineage>
        <taxon>Bacteria</taxon>
        <taxon>Pseudomonadati</taxon>
        <taxon>Bacteroidota</taxon>
        <taxon>Bacteroidia</taxon>
        <taxon>Bacteroidales</taxon>
        <taxon>Bacteroidaceae</taxon>
        <taxon>Phocaeicola</taxon>
    </lineage>
</organism>
<dbReference type="PANTHER" id="PTHR43818:SF1">
    <property type="entry name" value="GLYCOSYL HYDROLASE FAMILY 109 PROTEIN"/>
    <property type="match status" value="1"/>
</dbReference>
<evidence type="ECO:0000256" key="6">
    <source>
        <dbReference type="ARBA" id="ARBA00023763"/>
    </source>
</evidence>
<evidence type="ECO:0000256" key="1">
    <source>
        <dbReference type="ARBA" id="ARBA00001911"/>
    </source>
</evidence>
<dbReference type="EMBL" id="JANRHJ010000012">
    <property type="protein sequence ID" value="MCR8874571.1"/>
    <property type="molecule type" value="Genomic_DNA"/>
</dbReference>
<keyword evidence="4" id="KW-0520">NAD</keyword>
<dbReference type="GO" id="GO:0000166">
    <property type="term" value="F:nucleotide binding"/>
    <property type="evidence" value="ECO:0007669"/>
    <property type="project" value="InterPro"/>
</dbReference>
<feature type="domain" description="Gfo/Idh/MocA-like oxidoreductase N-terminal" evidence="7">
    <location>
        <begin position="5"/>
        <end position="95"/>
    </location>
</feature>
<dbReference type="AlphaFoldDB" id="A0AAW5N7A4"/>
<dbReference type="GO" id="GO:0016798">
    <property type="term" value="F:hydrolase activity, acting on glycosyl bonds"/>
    <property type="evidence" value="ECO:0007669"/>
    <property type="project" value="UniProtKB-KW"/>
</dbReference>
<dbReference type="Proteomes" id="UP001204579">
    <property type="component" value="Unassembled WGS sequence"/>
</dbReference>
<evidence type="ECO:0000256" key="2">
    <source>
        <dbReference type="ARBA" id="ARBA00009329"/>
    </source>
</evidence>
<dbReference type="PANTHER" id="PTHR43818">
    <property type="entry name" value="BCDNA.GH03377"/>
    <property type="match status" value="1"/>
</dbReference>
<evidence type="ECO:0000313" key="10">
    <source>
        <dbReference type="Proteomes" id="UP001204579"/>
    </source>
</evidence>
<dbReference type="InterPro" id="IPR050463">
    <property type="entry name" value="Gfo/Idh/MocA_oxidrdct_glycsds"/>
</dbReference>
<comment type="similarity">
    <text evidence="2">Belongs to the Gfo/Idh/MocA family. Glycosyl hydrolase 109 subfamily.</text>
</comment>
<evidence type="ECO:0000259" key="8">
    <source>
        <dbReference type="Pfam" id="PF21252"/>
    </source>
</evidence>
<keyword evidence="10" id="KW-1185">Reference proteome</keyword>
<dbReference type="InterPro" id="IPR049303">
    <property type="entry name" value="Glyco_hydro_109_C"/>
</dbReference>
<evidence type="ECO:0000256" key="3">
    <source>
        <dbReference type="ARBA" id="ARBA00022801"/>
    </source>
</evidence>
<gene>
    <name evidence="9" type="ORF">NW209_11200</name>
</gene>
<evidence type="ECO:0000259" key="7">
    <source>
        <dbReference type="Pfam" id="PF01408"/>
    </source>
</evidence>
<comment type="function">
    <text evidence="6">Glycosidase.</text>
</comment>
<evidence type="ECO:0000313" key="9">
    <source>
        <dbReference type="EMBL" id="MCR8874571.1"/>
    </source>
</evidence>
<comment type="cofactor">
    <cofactor evidence="1">
        <name>NAD(+)</name>
        <dbReference type="ChEBI" id="CHEBI:57540"/>
    </cofactor>
</comment>
<protein>
    <submittedName>
        <fullName evidence="9">Gfo/Idh/MocA family oxidoreductase</fullName>
    </submittedName>
</protein>